<dbReference type="InterPro" id="IPR050593">
    <property type="entry name" value="LovG"/>
</dbReference>
<dbReference type="GO" id="GO:0005634">
    <property type="term" value="C:nucleus"/>
    <property type="evidence" value="ECO:0007669"/>
    <property type="project" value="TreeGrafter"/>
</dbReference>
<name>A0A8H6IW73_9PEZI</name>
<evidence type="ECO:0000313" key="3">
    <source>
        <dbReference type="EMBL" id="KAF6800333.1"/>
    </source>
</evidence>
<evidence type="ECO:0000256" key="1">
    <source>
        <dbReference type="ARBA" id="ARBA00022801"/>
    </source>
</evidence>
<dbReference type="AlphaFoldDB" id="A0A8H6IW73"/>
<comment type="caution">
    <text evidence="3">The sequence shown here is derived from an EMBL/GenBank/DDBJ whole genome shotgun (WGS) entry which is preliminary data.</text>
</comment>
<sequence length="266" mass="28773">MAPSNASAQRPRRILMLHGFTQSGRLFRAKTGTIEKTVAKAFPGVELFYATAPIAVPAEELPPGPPQKQGSAWAWWRAQDPRGEFEGLEQGLQCIADLLRLQGPFDGVVGFSQGAAAAAMLTALLEPGRRDAFASVRAGDRNAIAFPAAFADVEHPPLRFAICYSGYASECPSYAAFYSPAIATPTLHFVGSQDTVVEESWTQDLAARFRPGMPSIVLHTGGHVVPPGKREVAVVVDFIRKVYAKQVGTEVEEEEEEDALDMDVPF</sequence>
<evidence type="ECO:0000259" key="2">
    <source>
        <dbReference type="Pfam" id="PF03959"/>
    </source>
</evidence>
<proteinExistence type="predicted"/>
<dbReference type="EMBL" id="WIGN01000306">
    <property type="protein sequence ID" value="KAF6800333.1"/>
    <property type="molecule type" value="Genomic_DNA"/>
</dbReference>
<accession>A0A8H6IW73</accession>
<dbReference type="Proteomes" id="UP000652219">
    <property type="component" value="Unassembled WGS sequence"/>
</dbReference>
<organism evidence="3 4">
    <name type="scientific">Colletotrichum sojae</name>
    <dbReference type="NCBI Taxonomy" id="2175907"/>
    <lineage>
        <taxon>Eukaryota</taxon>
        <taxon>Fungi</taxon>
        <taxon>Dikarya</taxon>
        <taxon>Ascomycota</taxon>
        <taxon>Pezizomycotina</taxon>
        <taxon>Sordariomycetes</taxon>
        <taxon>Hypocreomycetidae</taxon>
        <taxon>Glomerellales</taxon>
        <taxon>Glomerellaceae</taxon>
        <taxon>Colletotrichum</taxon>
        <taxon>Colletotrichum orchidearum species complex</taxon>
    </lineage>
</organism>
<protein>
    <submittedName>
        <fullName evidence="3">Dihydrofolate reductase</fullName>
    </submittedName>
</protein>
<dbReference type="GO" id="GO:0019748">
    <property type="term" value="P:secondary metabolic process"/>
    <property type="evidence" value="ECO:0007669"/>
    <property type="project" value="TreeGrafter"/>
</dbReference>
<dbReference type="GO" id="GO:0005737">
    <property type="term" value="C:cytoplasm"/>
    <property type="evidence" value="ECO:0007669"/>
    <property type="project" value="TreeGrafter"/>
</dbReference>
<dbReference type="Pfam" id="PF03959">
    <property type="entry name" value="FSH1"/>
    <property type="match status" value="1"/>
</dbReference>
<feature type="domain" description="Serine hydrolase" evidence="2">
    <location>
        <begin position="10"/>
        <end position="232"/>
    </location>
</feature>
<dbReference type="InterPro" id="IPR029058">
    <property type="entry name" value="AB_hydrolase_fold"/>
</dbReference>
<dbReference type="PANTHER" id="PTHR48070">
    <property type="entry name" value="ESTERASE OVCA2"/>
    <property type="match status" value="1"/>
</dbReference>
<reference evidence="3 4" key="1">
    <citation type="journal article" date="2020" name="Phytopathology">
        <title>Genome Sequence Resources of Colletotrichum truncatum, C. plurivorum, C. musicola, and C. sojae: Four Species Pathogenic to Soybean (Glycine max).</title>
        <authorList>
            <person name="Rogerio F."/>
            <person name="Boufleur T.R."/>
            <person name="Ciampi-Guillardi M."/>
            <person name="Sukno S.A."/>
            <person name="Thon M.R."/>
            <person name="Massola Junior N.S."/>
            <person name="Baroncelli R."/>
        </authorList>
    </citation>
    <scope>NUCLEOTIDE SEQUENCE [LARGE SCALE GENOMIC DNA]</scope>
    <source>
        <strain evidence="3 4">LFN0009</strain>
    </source>
</reference>
<dbReference type="GO" id="GO:0016787">
    <property type="term" value="F:hydrolase activity"/>
    <property type="evidence" value="ECO:0007669"/>
    <property type="project" value="UniProtKB-KW"/>
</dbReference>
<dbReference type="SUPFAM" id="SSF53474">
    <property type="entry name" value="alpha/beta-Hydrolases"/>
    <property type="match status" value="1"/>
</dbReference>
<dbReference type="PANTHER" id="PTHR48070:SF6">
    <property type="entry name" value="ESTERASE OVCA2"/>
    <property type="match status" value="1"/>
</dbReference>
<keyword evidence="4" id="KW-1185">Reference proteome</keyword>
<gene>
    <name evidence="3" type="ORF">CSOJ01_12219</name>
</gene>
<evidence type="ECO:0000313" key="4">
    <source>
        <dbReference type="Proteomes" id="UP000652219"/>
    </source>
</evidence>
<dbReference type="InterPro" id="IPR005645">
    <property type="entry name" value="FSH-like_dom"/>
</dbReference>
<dbReference type="Gene3D" id="3.40.50.1820">
    <property type="entry name" value="alpha/beta hydrolase"/>
    <property type="match status" value="1"/>
</dbReference>
<keyword evidence="1" id="KW-0378">Hydrolase</keyword>